<dbReference type="AlphaFoldDB" id="A0A0V1BJ32"/>
<reference evidence="1 2" key="1">
    <citation type="submission" date="2015-01" db="EMBL/GenBank/DDBJ databases">
        <title>Evolution of Trichinella species and genotypes.</title>
        <authorList>
            <person name="Korhonen P.K."/>
            <person name="Edoardo P."/>
            <person name="Giuseppe L.R."/>
            <person name="Gasser R.B."/>
        </authorList>
    </citation>
    <scope>NUCLEOTIDE SEQUENCE [LARGE SCALE GENOMIC DNA]</scope>
    <source>
        <strain evidence="1">ISS3</strain>
    </source>
</reference>
<keyword evidence="2" id="KW-1185">Reference proteome</keyword>
<protein>
    <submittedName>
        <fullName evidence="1">Uncharacterized protein</fullName>
    </submittedName>
</protein>
<organism evidence="1 2">
    <name type="scientific">Trichinella spiralis</name>
    <name type="common">Trichina worm</name>
    <dbReference type="NCBI Taxonomy" id="6334"/>
    <lineage>
        <taxon>Eukaryota</taxon>
        <taxon>Metazoa</taxon>
        <taxon>Ecdysozoa</taxon>
        <taxon>Nematoda</taxon>
        <taxon>Enoplea</taxon>
        <taxon>Dorylaimia</taxon>
        <taxon>Trichinellida</taxon>
        <taxon>Trichinellidae</taxon>
        <taxon>Trichinella</taxon>
    </lineage>
</organism>
<proteinExistence type="predicted"/>
<dbReference type="Proteomes" id="UP000054776">
    <property type="component" value="Unassembled WGS sequence"/>
</dbReference>
<dbReference type="OrthoDB" id="10664530at2759"/>
<dbReference type="EMBL" id="JYDH01000036">
    <property type="protein sequence ID" value="KRY37205.1"/>
    <property type="molecule type" value="Genomic_DNA"/>
</dbReference>
<name>A0A0V1BJ32_TRISP</name>
<sequence length="259" mass="28637">MDSKLCAAVRSRLAWSMEGAYEHRLATSTVSAEGAGSPELSRKACMPTTLEIVVAGKKSGMQSWKYRISLNNIHACFVRHGAVFSIHMRSWSKTAPLGSFTSDEDQHPLTNISSFAYCGGKNTSLGRQLPRAVLTFLIAKTMPWQPVPLGCILAIVQCHNRIAGEECTKISAIFDLAETQAHNLLMLHVLPHSTTNDSCFLKDGQQVVRSSPQSSSLDKSPIRVAGDHMKFRLTQQRFTDHTIDFMTVQQLIPLCHRLA</sequence>
<comment type="caution">
    <text evidence="1">The sequence shown here is derived from an EMBL/GenBank/DDBJ whole genome shotgun (WGS) entry which is preliminary data.</text>
</comment>
<evidence type="ECO:0000313" key="2">
    <source>
        <dbReference type="Proteomes" id="UP000054776"/>
    </source>
</evidence>
<dbReference type="InParanoid" id="A0A0V1BJ32"/>
<gene>
    <name evidence="1" type="ORF">T01_14247</name>
</gene>
<accession>A0A0V1BJ32</accession>
<evidence type="ECO:0000313" key="1">
    <source>
        <dbReference type="EMBL" id="KRY37205.1"/>
    </source>
</evidence>